<proteinExistence type="inferred from homology"/>
<dbReference type="STRING" id="7234.B4HAL3"/>
<evidence type="ECO:0000313" key="3">
    <source>
        <dbReference type="Proteomes" id="UP000008744"/>
    </source>
</evidence>
<dbReference type="Proteomes" id="UP000008744">
    <property type="component" value="Unassembled WGS sequence"/>
</dbReference>
<keyword evidence="3" id="KW-1185">Reference proteome</keyword>
<accession>B4HAL3</accession>
<dbReference type="InterPro" id="IPR012132">
    <property type="entry name" value="GMC_OxRdtase"/>
</dbReference>
<dbReference type="SUPFAM" id="SSF51905">
    <property type="entry name" value="FAD/NAD(P)-binding domain"/>
    <property type="match status" value="1"/>
</dbReference>
<evidence type="ECO:0000313" key="2">
    <source>
        <dbReference type="EMBL" id="EDW37624.1"/>
    </source>
</evidence>
<dbReference type="OrthoDB" id="269227at2759"/>
<dbReference type="GO" id="GO:0050660">
    <property type="term" value="F:flavin adenine dinucleotide binding"/>
    <property type="evidence" value="ECO:0007669"/>
    <property type="project" value="InterPro"/>
</dbReference>
<dbReference type="HOGENOM" id="CLU_1742468_0_0_1"/>
<gene>
    <name evidence="2" type="primary">Dper\GL27085</name>
    <name evidence="2" type="ORF">Dper_GL27085</name>
</gene>
<protein>
    <submittedName>
        <fullName evidence="2">GL27085</fullName>
    </submittedName>
</protein>
<dbReference type="GO" id="GO:0016491">
    <property type="term" value="F:oxidoreductase activity"/>
    <property type="evidence" value="ECO:0007669"/>
    <property type="project" value="TreeGrafter"/>
</dbReference>
<dbReference type="InterPro" id="IPR036188">
    <property type="entry name" value="FAD/NAD-bd_sf"/>
</dbReference>
<evidence type="ECO:0000256" key="1">
    <source>
        <dbReference type="ARBA" id="ARBA00010790"/>
    </source>
</evidence>
<sequence length="150" mass="16612">MEYLSAQCAARSAGPANTLMSLLVHTLISKYCDLSAQQQWPLDQGDWLEQEGGFEGDYDFIVVGSGSSGSVVAGRLAEQANWRVLLLEAGGDPPIETEFVAWHMATQFSDWDWQYHTSRTDGPAWLWRGESCYWPRGKMLGGTNGMSAMI</sequence>
<dbReference type="Gene3D" id="3.30.560.10">
    <property type="entry name" value="Glucose Oxidase, domain 3"/>
    <property type="match status" value="1"/>
</dbReference>
<reference evidence="2 3" key="1">
    <citation type="journal article" date="2007" name="Nature">
        <title>Evolution of genes and genomes on the Drosophila phylogeny.</title>
        <authorList>
            <consortium name="Drosophila 12 Genomes Consortium"/>
            <person name="Clark A.G."/>
            <person name="Eisen M.B."/>
            <person name="Smith D.R."/>
            <person name="Bergman C.M."/>
            <person name="Oliver B."/>
            <person name="Markow T.A."/>
            <person name="Kaufman T.C."/>
            <person name="Kellis M."/>
            <person name="Gelbart W."/>
            <person name="Iyer V.N."/>
            <person name="Pollard D.A."/>
            <person name="Sackton T.B."/>
            <person name="Larracuente A.M."/>
            <person name="Singh N.D."/>
            <person name="Abad J.P."/>
            <person name="Abt D.N."/>
            <person name="Adryan B."/>
            <person name="Aguade M."/>
            <person name="Akashi H."/>
            <person name="Anderson W.W."/>
            <person name="Aquadro C.F."/>
            <person name="Ardell D.H."/>
            <person name="Arguello R."/>
            <person name="Artieri C.G."/>
            <person name="Barbash D.A."/>
            <person name="Barker D."/>
            <person name="Barsanti P."/>
            <person name="Batterham P."/>
            <person name="Batzoglou S."/>
            <person name="Begun D."/>
            <person name="Bhutkar A."/>
            <person name="Blanco E."/>
            <person name="Bosak S.A."/>
            <person name="Bradley R.K."/>
            <person name="Brand A.D."/>
            <person name="Brent M.R."/>
            <person name="Brooks A.N."/>
            <person name="Brown R.H."/>
            <person name="Butlin R.K."/>
            <person name="Caggese C."/>
            <person name="Calvi B.R."/>
            <person name="Bernardo de Carvalho A."/>
            <person name="Caspi A."/>
            <person name="Castrezana S."/>
            <person name="Celniker S.E."/>
            <person name="Chang J.L."/>
            <person name="Chapple C."/>
            <person name="Chatterji S."/>
            <person name="Chinwalla A."/>
            <person name="Civetta A."/>
            <person name="Clifton S.W."/>
            <person name="Comeron J.M."/>
            <person name="Costello J.C."/>
            <person name="Coyne J.A."/>
            <person name="Daub J."/>
            <person name="David R.G."/>
            <person name="Delcher A.L."/>
            <person name="Delehaunty K."/>
            <person name="Do C.B."/>
            <person name="Ebling H."/>
            <person name="Edwards K."/>
            <person name="Eickbush T."/>
            <person name="Evans J.D."/>
            <person name="Filipski A."/>
            <person name="Findeiss S."/>
            <person name="Freyhult E."/>
            <person name="Fulton L."/>
            <person name="Fulton R."/>
            <person name="Garcia A.C."/>
            <person name="Gardiner A."/>
            <person name="Garfield D.A."/>
            <person name="Garvin B.E."/>
            <person name="Gibson G."/>
            <person name="Gilbert D."/>
            <person name="Gnerre S."/>
            <person name="Godfrey J."/>
            <person name="Good R."/>
            <person name="Gotea V."/>
            <person name="Gravely B."/>
            <person name="Greenberg A.J."/>
            <person name="Griffiths-Jones S."/>
            <person name="Gross S."/>
            <person name="Guigo R."/>
            <person name="Gustafson E.A."/>
            <person name="Haerty W."/>
            <person name="Hahn M.W."/>
            <person name="Halligan D.L."/>
            <person name="Halpern A.L."/>
            <person name="Halter G.M."/>
            <person name="Han M.V."/>
            <person name="Heger A."/>
            <person name="Hillier L."/>
            <person name="Hinrichs A.S."/>
            <person name="Holmes I."/>
            <person name="Hoskins R.A."/>
            <person name="Hubisz M.J."/>
            <person name="Hultmark D."/>
            <person name="Huntley M.A."/>
            <person name="Jaffe D.B."/>
            <person name="Jagadeeshan S."/>
            <person name="Jeck W.R."/>
            <person name="Johnson J."/>
            <person name="Jones C.D."/>
            <person name="Jordan W.C."/>
            <person name="Karpen G.H."/>
            <person name="Kataoka E."/>
            <person name="Keightley P.D."/>
            <person name="Kheradpour P."/>
            <person name="Kirkness E.F."/>
            <person name="Koerich L.B."/>
            <person name="Kristiansen K."/>
            <person name="Kudrna D."/>
            <person name="Kulathinal R.J."/>
            <person name="Kumar S."/>
            <person name="Kwok R."/>
            <person name="Lander E."/>
            <person name="Langley C.H."/>
            <person name="Lapoint R."/>
            <person name="Lazzaro B.P."/>
            <person name="Lee S.J."/>
            <person name="Levesque L."/>
            <person name="Li R."/>
            <person name="Lin C.F."/>
            <person name="Lin M.F."/>
            <person name="Lindblad-Toh K."/>
            <person name="Llopart A."/>
            <person name="Long M."/>
            <person name="Low L."/>
            <person name="Lozovsky E."/>
            <person name="Lu J."/>
            <person name="Luo M."/>
            <person name="Machado C.A."/>
            <person name="Makalowski W."/>
            <person name="Marzo M."/>
            <person name="Matsuda M."/>
            <person name="Matzkin L."/>
            <person name="McAllister B."/>
            <person name="McBride C.S."/>
            <person name="McKernan B."/>
            <person name="McKernan K."/>
            <person name="Mendez-Lago M."/>
            <person name="Minx P."/>
            <person name="Mollenhauer M.U."/>
            <person name="Montooth K."/>
            <person name="Mount S.M."/>
            <person name="Mu X."/>
            <person name="Myers E."/>
            <person name="Negre B."/>
            <person name="Newfeld S."/>
            <person name="Nielsen R."/>
            <person name="Noor M.A."/>
            <person name="O'Grady P."/>
            <person name="Pachter L."/>
            <person name="Papaceit M."/>
            <person name="Parisi M.J."/>
            <person name="Parisi M."/>
            <person name="Parts L."/>
            <person name="Pedersen J.S."/>
            <person name="Pesole G."/>
            <person name="Phillippy A.M."/>
            <person name="Ponting C.P."/>
            <person name="Pop M."/>
            <person name="Porcelli D."/>
            <person name="Powell J.R."/>
            <person name="Prohaska S."/>
            <person name="Pruitt K."/>
            <person name="Puig M."/>
            <person name="Quesneville H."/>
            <person name="Ram K.R."/>
            <person name="Rand D."/>
            <person name="Rasmussen M.D."/>
            <person name="Reed L.K."/>
            <person name="Reenan R."/>
            <person name="Reily A."/>
            <person name="Remington K.A."/>
            <person name="Rieger T.T."/>
            <person name="Ritchie M.G."/>
            <person name="Robin C."/>
            <person name="Rogers Y.H."/>
            <person name="Rohde C."/>
            <person name="Rozas J."/>
            <person name="Rubenfield M.J."/>
            <person name="Ruiz A."/>
            <person name="Russo S."/>
            <person name="Salzberg S.L."/>
            <person name="Sanchez-Gracia A."/>
            <person name="Saranga D.J."/>
            <person name="Sato H."/>
            <person name="Schaeffer S.W."/>
            <person name="Schatz M.C."/>
            <person name="Schlenke T."/>
            <person name="Schwartz R."/>
            <person name="Segarra C."/>
            <person name="Singh R.S."/>
            <person name="Sirot L."/>
            <person name="Sirota M."/>
            <person name="Sisneros N.B."/>
            <person name="Smith C.D."/>
            <person name="Smith T.F."/>
            <person name="Spieth J."/>
            <person name="Stage D.E."/>
            <person name="Stark A."/>
            <person name="Stephan W."/>
            <person name="Strausberg R.L."/>
            <person name="Strempel S."/>
            <person name="Sturgill D."/>
            <person name="Sutton G."/>
            <person name="Sutton G.G."/>
            <person name="Tao W."/>
            <person name="Teichmann S."/>
            <person name="Tobari Y.N."/>
            <person name="Tomimura Y."/>
            <person name="Tsolas J.M."/>
            <person name="Valente V.L."/>
            <person name="Venter E."/>
            <person name="Venter J.C."/>
            <person name="Vicario S."/>
            <person name="Vieira F.G."/>
            <person name="Vilella A.J."/>
            <person name="Villasante A."/>
            <person name="Walenz B."/>
            <person name="Wang J."/>
            <person name="Wasserman M."/>
            <person name="Watts T."/>
            <person name="Wilson D."/>
            <person name="Wilson R.K."/>
            <person name="Wing R.A."/>
            <person name="Wolfner M.F."/>
            <person name="Wong A."/>
            <person name="Wong G.K."/>
            <person name="Wu C.I."/>
            <person name="Wu G."/>
            <person name="Yamamoto D."/>
            <person name="Yang H.P."/>
            <person name="Yang S.P."/>
            <person name="Yorke J.A."/>
            <person name="Yoshida K."/>
            <person name="Zdobnov E."/>
            <person name="Zhang P."/>
            <person name="Zhang Y."/>
            <person name="Zimin A.V."/>
            <person name="Baldwin J."/>
            <person name="Abdouelleil A."/>
            <person name="Abdulkadir J."/>
            <person name="Abebe A."/>
            <person name="Abera B."/>
            <person name="Abreu J."/>
            <person name="Acer S.C."/>
            <person name="Aftuck L."/>
            <person name="Alexander A."/>
            <person name="An P."/>
            <person name="Anderson E."/>
            <person name="Anderson S."/>
            <person name="Arachi H."/>
            <person name="Azer M."/>
            <person name="Bachantsang P."/>
            <person name="Barry A."/>
            <person name="Bayul T."/>
            <person name="Berlin A."/>
            <person name="Bessette D."/>
            <person name="Bloom T."/>
            <person name="Blye J."/>
            <person name="Boguslavskiy L."/>
            <person name="Bonnet C."/>
            <person name="Boukhgalter B."/>
            <person name="Bourzgui I."/>
            <person name="Brown A."/>
            <person name="Cahill P."/>
            <person name="Channer S."/>
            <person name="Cheshatsang Y."/>
            <person name="Chuda L."/>
            <person name="Citroen M."/>
            <person name="Collymore A."/>
            <person name="Cooke P."/>
            <person name="Costello M."/>
            <person name="D'Aco K."/>
            <person name="Daza R."/>
            <person name="De Haan G."/>
            <person name="DeGray S."/>
            <person name="DeMaso C."/>
            <person name="Dhargay N."/>
            <person name="Dooley K."/>
            <person name="Dooley E."/>
            <person name="Doricent M."/>
            <person name="Dorje P."/>
            <person name="Dorjee K."/>
            <person name="Dupes A."/>
            <person name="Elong R."/>
            <person name="Falk J."/>
            <person name="Farina A."/>
            <person name="Faro S."/>
            <person name="Ferguson D."/>
            <person name="Fisher S."/>
            <person name="Foley C.D."/>
            <person name="Franke A."/>
            <person name="Friedrich D."/>
            <person name="Gadbois L."/>
            <person name="Gearin G."/>
            <person name="Gearin C.R."/>
            <person name="Giannoukos G."/>
            <person name="Goode T."/>
            <person name="Graham J."/>
            <person name="Grandbois E."/>
            <person name="Grewal S."/>
            <person name="Gyaltsen K."/>
            <person name="Hafez N."/>
            <person name="Hagos B."/>
            <person name="Hall J."/>
            <person name="Henson C."/>
            <person name="Hollinger A."/>
            <person name="Honan T."/>
            <person name="Huard M.D."/>
            <person name="Hughes L."/>
            <person name="Hurhula B."/>
            <person name="Husby M.E."/>
            <person name="Kamat A."/>
            <person name="Kanga B."/>
            <person name="Kashin S."/>
            <person name="Khazanovich D."/>
            <person name="Kisner P."/>
            <person name="Lance K."/>
            <person name="Lara M."/>
            <person name="Lee W."/>
            <person name="Lennon N."/>
            <person name="Letendre F."/>
            <person name="LeVine R."/>
            <person name="Lipovsky A."/>
            <person name="Liu X."/>
            <person name="Liu J."/>
            <person name="Liu S."/>
            <person name="Lokyitsang T."/>
            <person name="Lokyitsang Y."/>
            <person name="Lubonja R."/>
            <person name="Lui A."/>
            <person name="MacDonald P."/>
            <person name="Magnisalis V."/>
            <person name="Maru K."/>
            <person name="Matthews C."/>
            <person name="McCusker W."/>
            <person name="McDonough S."/>
            <person name="Mehta T."/>
            <person name="Meldrim J."/>
            <person name="Meneus L."/>
            <person name="Mihai O."/>
            <person name="Mihalev A."/>
            <person name="Mihova T."/>
            <person name="Mittelman R."/>
            <person name="Mlenga V."/>
            <person name="Montmayeur A."/>
            <person name="Mulrain L."/>
            <person name="Navidi A."/>
            <person name="Naylor J."/>
            <person name="Negash T."/>
            <person name="Nguyen T."/>
            <person name="Nguyen N."/>
            <person name="Nicol R."/>
            <person name="Norbu C."/>
            <person name="Norbu N."/>
            <person name="Novod N."/>
            <person name="O'Neill B."/>
            <person name="Osman S."/>
            <person name="Markiewicz E."/>
            <person name="Oyono O.L."/>
            <person name="Patti C."/>
            <person name="Phunkhang P."/>
            <person name="Pierre F."/>
            <person name="Priest M."/>
            <person name="Raghuraman S."/>
            <person name="Rege F."/>
            <person name="Reyes R."/>
            <person name="Rise C."/>
            <person name="Rogov P."/>
            <person name="Ross K."/>
            <person name="Ryan E."/>
            <person name="Settipalli S."/>
            <person name="Shea T."/>
            <person name="Sherpa N."/>
            <person name="Shi L."/>
            <person name="Shih D."/>
            <person name="Sparrow T."/>
            <person name="Spaulding J."/>
            <person name="Stalker J."/>
            <person name="Stange-Thomann N."/>
            <person name="Stavropoulos S."/>
            <person name="Stone C."/>
            <person name="Strader C."/>
            <person name="Tesfaye S."/>
            <person name="Thomson T."/>
            <person name="Thoulutsang Y."/>
            <person name="Thoulutsang D."/>
            <person name="Topham K."/>
            <person name="Topping I."/>
            <person name="Tsamla T."/>
            <person name="Vassiliev H."/>
            <person name="Vo A."/>
            <person name="Wangchuk T."/>
            <person name="Wangdi T."/>
            <person name="Weiand M."/>
            <person name="Wilkinson J."/>
            <person name="Wilson A."/>
            <person name="Yadav S."/>
            <person name="Young G."/>
            <person name="Yu Q."/>
            <person name="Zembek L."/>
            <person name="Zhong D."/>
            <person name="Zimmer A."/>
            <person name="Zwirko Z."/>
            <person name="Jaffe D.B."/>
            <person name="Alvarez P."/>
            <person name="Brockman W."/>
            <person name="Butler J."/>
            <person name="Chin C."/>
            <person name="Gnerre S."/>
            <person name="Grabherr M."/>
            <person name="Kleber M."/>
            <person name="Mauceli E."/>
            <person name="MacCallum I."/>
        </authorList>
    </citation>
    <scope>NUCLEOTIDE SEQUENCE [LARGE SCALE GENOMIC DNA]</scope>
    <source>
        <strain evidence="3">MSH-3 / Tucson 14011-0111.49</strain>
    </source>
</reference>
<dbReference type="AlphaFoldDB" id="B4HAL3"/>
<name>B4HAL3_DROPE</name>
<organism evidence="3">
    <name type="scientific">Drosophila persimilis</name>
    <name type="common">Fruit fly</name>
    <dbReference type="NCBI Taxonomy" id="7234"/>
    <lineage>
        <taxon>Eukaryota</taxon>
        <taxon>Metazoa</taxon>
        <taxon>Ecdysozoa</taxon>
        <taxon>Arthropoda</taxon>
        <taxon>Hexapoda</taxon>
        <taxon>Insecta</taxon>
        <taxon>Pterygota</taxon>
        <taxon>Neoptera</taxon>
        <taxon>Endopterygota</taxon>
        <taxon>Diptera</taxon>
        <taxon>Brachycera</taxon>
        <taxon>Muscomorpha</taxon>
        <taxon>Ephydroidea</taxon>
        <taxon>Drosophilidae</taxon>
        <taxon>Drosophila</taxon>
        <taxon>Sophophora</taxon>
    </lineage>
</organism>
<dbReference type="eggNOG" id="KOG1238">
    <property type="taxonomic scope" value="Eukaryota"/>
</dbReference>
<dbReference type="PANTHER" id="PTHR11552">
    <property type="entry name" value="GLUCOSE-METHANOL-CHOLINE GMC OXIDOREDUCTASE"/>
    <property type="match status" value="1"/>
</dbReference>
<dbReference type="Gene3D" id="3.50.50.60">
    <property type="entry name" value="FAD/NAD(P)-binding domain"/>
    <property type="match status" value="1"/>
</dbReference>
<comment type="similarity">
    <text evidence="1">Belongs to the GMC oxidoreductase family.</text>
</comment>
<dbReference type="PANTHER" id="PTHR11552:SF147">
    <property type="entry name" value="CHOLINE DEHYDROGENASE, MITOCHONDRIAL"/>
    <property type="match status" value="1"/>
</dbReference>
<dbReference type="EMBL" id="CH479242">
    <property type="protein sequence ID" value="EDW37624.1"/>
    <property type="molecule type" value="Genomic_DNA"/>
</dbReference>